<dbReference type="Proteomes" id="UP000178700">
    <property type="component" value="Unassembled WGS sequence"/>
</dbReference>
<dbReference type="PANTHER" id="PTHR42740">
    <property type="entry name" value="RIBONUCLEASE VAPC3"/>
    <property type="match status" value="1"/>
</dbReference>
<evidence type="ECO:0000256" key="2">
    <source>
        <dbReference type="ARBA" id="ARBA00022722"/>
    </source>
</evidence>
<keyword evidence="5" id="KW-0460">Magnesium</keyword>
<comment type="caution">
    <text evidence="6">The sequence shown here is derived from an EMBL/GenBank/DDBJ whole genome shotgun (WGS) entry which is preliminary data.</text>
</comment>
<evidence type="ECO:0000256" key="3">
    <source>
        <dbReference type="ARBA" id="ARBA00022723"/>
    </source>
</evidence>
<dbReference type="EMBL" id="MFTJ01000053">
    <property type="protein sequence ID" value="OGI64391.1"/>
    <property type="molecule type" value="Genomic_DNA"/>
</dbReference>
<keyword evidence="2" id="KW-0540">Nuclease</keyword>
<organism evidence="6 7">
    <name type="scientific">Candidatus Nomurabacteria bacterium RIFCSPHIGHO2_01_FULL_39_10</name>
    <dbReference type="NCBI Taxonomy" id="1801733"/>
    <lineage>
        <taxon>Bacteria</taxon>
        <taxon>Candidatus Nomuraibacteriota</taxon>
    </lineage>
</organism>
<dbReference type="InterPro" id="IPR029060">
    <property type="entry name" value="PIN-like_dom_sf"/>
</dbReference>
<dbReference type="PANTHER" id="PTHR42740:SF1">
    <property type="entry name" value="RIBONUCLEASE VAPC3"/>
    <property type="match status" value="1"/>
</dbReference>
<reference evidence="6 7" key="1">
    <citation type="journal article" date="2016" name="Nat. Commun.">
        <title>Thousands of microbial genomes shed light on interconnected biogeochemical processes in an aquifer system.</title>
        <authorList>
            <person name="Anantharaman K."/>
            <person name="Brown C.T."/>
            <person name="Hug L.A."/>
            <person name="Sharon I."/>
            <person name="Castelle C.J."/>
            <person name="Probst A.J."/>
            <person name="Thomas B.C."/>
            <person name="Singh A."/>
            <person name="Wilkins M.J."/>
            <person name="Karaoz U."/>
            <person name="Brodie E.L."/>
            <person name="Williams K.H."/>
            <person name="Hubbard S.S."/>
            <person name="Banfield J.F."/>
        </authorList>
    </citation>
    <scope>NUCLEOTIDE SEQUENCE [LARGE SCALE GENOMIC DNA]</scope>
</reference>
<dbReference type="Gene3D" id="3.40.50.1010">
    <property type="entry name" value="5'-nuclease"/>
    <property type="match status" value="1"/>
</dbReference>
<accession>A0A1F6V3P9</accession>
<evidence type="ECO:0000313" key="6">
    <source>
        <dbReference type="EMBL" id="OGI64391.1"/>
    </source>
</evidence>
<proteinExistence type="predicted"/>
<evidence type="ECO:0000256" key="5">
    <source>
        <dbReference type="ARBA" id="ARBA00022842"/>
    </source>
</evidence>
<sequence length="91" mass="10211">MERKEGIITVFSAVEYPPTVKQKFSIIFPEASDYVTAISIADALRAKGTPIGAVDILIASVCHNRMARLVTKDKDFEYVQKVMPNFLVKFM</sequence>
<evidence type="ECO:0000313" key="7">
    <source>
        <dbReference type="Proteomes" id="UP000178700"/>
    </source>
</evidence>
<protein>
    <recommendedName>
        <fullName evidence="8">PIN domain-containing protein</fullName>
    </recommendedName>
</protein>
<dbReference type="SUPFAM" id="SSF88723">
    <property type="entry name" value="PIN domain-like"/>
    <property type="match status" value="1"/>
</dbReference>
<keyword evidence="3" id="KW-0479">Metal-binding</keyword>
<evidence type="ECO:0000256" key="4">
    <source>
        <dbReference type="ARBA" id="ARBA00022801"/>
    </source>
</evidence>
<keyword evidence="1" id="KW-1277">Toxin-antitoxin system</keyword>
<dbReference type="GO" id="GO:0004540">
    <property type="term" value="F:RNA nuclease activity"/>
    <property type="evidence" value="ECO:0007669"/>
    <property type="project" value="TreeGrafter"/>
</dbReference>
<dbReference type="InterPro" id="IPR051749">
    <property type="entry name" value="PINc/VapC_TA_RNase"/>
</dbReference>
<name>A0A1F6V3P9_9BACT</name>
<keyword evidence="4" id="KW-0378">Hydrolase</keyword>
<dbReference type="GO" id="GO:0046872">
    <property type="term" value="F:metal ion binding"/>
    <property type="evidence" value="ECO:0007669"/>
    <property type="project" value="UniProtKB-KW"/>
</dbReference>
<evidence type="ECO:0008006" key="8">
    <source>
        <dbReference type="Google" id="ProtNLM"/>
    </source>
</evidence>
<evidence type="ECO:0000256" key="1">
    <source>
        <dbReference type="ARBA" id="ARBA00022649"/>
    </source>
</evidence>
<dbReference type="GO" id="GO:0016787">
    <property type="term" value="F:hydrolase activity"/>
    <property type="evidence" value="ECO:0007669"/>
    <property type="project" value="UniProtKB-KW"/>
</dbReference>
<gene>
    <name evidence="6" type="ORF">A2642_03375</name>
</gene>
<dbReference type="AlphaFoldDB" id="A0A1F6V3P9"/>